<organism evidence="4 5">
    <name type="scientific">Litoribacter ruber</name>
    <dbReference type="NCBI Taxonomy" id="702568"/>
    <lineage>
        <taxon>Bacteria</taxon>
        <taxon>Pseudomonadati</taxon>
        <taxon>Bacteroidota</taxon>
        <taxon>Cytophagia</taxon>
        <taxon>Cytophagales</taxon>
        <taxon>Cyclobacteriaceae</taxon>
        <taxon>Litoribacter</taxon>
    </lineage>
</organism>
<dbReference type="InterPro" id="IPR001789">
    <property type="entry name" value="Sig_transdc_resp-reg_receiver"/>
</dbReference>
<dbReference type="InterPro" id="IPR046947">
    <property type="entry name" value="LytR-like"/>
</dbReference>
<dbReference type="InterPro" id="IPR007492">
    <property type="entry name" value="LytTR_DNA-bd_dom"/>
</dbReference>
<dbReference type="PANTHER" id="PTHR37299:SF1">
    <property type="entry name" value="STAGE 0 SPORULATION PROTEIN A HOMOLOG"/>
    <property type="match status" value="1"/>
</dbReference>
<proteinExistence type="predicted"/>
<dbReference type="RefSeq" id="WP_213945369.1">
    <property type="nucleotide sequence ID" value="NZ_JAHCMY010000005.1"/>
</dbReference>
<dbReference type="GO" id="GO:0003677">
    <property type="term" value="F:DNA binding"/>
    <property type="evidence" value="ECO:0007669"/>
    <property type="project" value="InterPro"/>
</dbReference>
<dbReference type="Proteomes" id="UP001319104">
    <property type="component" value="Unassembled WGS sequence"/>
</dbReference>
<comment type="caution">
    <text evidence="4">The sequence shown here is derived from an EMBL/GenBank/DDBJ whole genome shotgun (WGS) entry which is preliminary data.</text>
</comment>
<evidence type="ECO:0000259" key="3">
    <source>
        <dbReference type="PROSITE" id="PS50930"/>
    </source>
</evidence>
<dbReference type="Pfam" id="PF04397">
    <property type="entry name" value="LytTR"/>
    <property type="match status" value="1"/>
</dbReference>
<reference evidence="4 5" key="1">
    <citation type="submission" date="2021-05" db="EMBL/GenBank/DDBJ databases">
        <authorList>
            <person name="Zhang Z.D."/>
            <person name="Osman G."/>
        </authorList>
    </citation>
    <scope>NUCLEOTIDE SEQUENCE [LARGE SCALE GENOMIC DNA]</scope>
    <source>
        <strain evidence="4 5">KCTC 32217</strain>
    </source>
</reference>
<dbReference type="Gene3D" id="3.40.50.2300">
    <property type="match status" value="1"/>
</dbReference>
<feature type="domain" description="Response regulatory" evidence="2">
    <location>
        <begin position="6"/>
        <end position="117"/>
    </location>
</feature>
<keyword evidence="5" id="KW-1185">Reference proteome</keyword>
<dbReference type="SMART" id="SM00448">
    <property type="entry name" value="REC"/>
    <property type="match status" value="1"/>
</dbReference>
<dbReference type="AlphaFoldDB" id="A0AAP2G5G5"/>
<accession>A0AAP2G5G5</accession>
<dbReference type="SUPFAM" id="SSF52172">
    <property type="entry name" value="CheY-like"/>
    <property type="match status" value="1"/>
</dbReference>
<dbReference type="Pfam" id="PF00072">
    <property type="entry name" value="Response_reg"/>
    <property type="match status" value="1"/>
</dbReference>
<name>A0AAP2G5G5_9BACT</name>
<dbReference type="SMART" id="SM00850">
    <property type="entry name" value="LytTR"/>
    <property type="match status" value="1"/>
</dbReference>
<evidence type="ECO:0000313" key="5">
    <source>
        <dbReference type="Proteomes" id="UP001319104"/>
    </source>
</evidence>
<evidence type="ECO:0000259" key="2">
    <source>
        <dbReference type="PROSITE" id="PS50110"/>
    </source>
</evidence>
<dbReference type="InterPro" id="IPR011006">
    <property type="entry name" value="CheY-like_superfamily"/>
</dbReference>
<feature type="domain" description="HTH LytTR-type" evidence="3">
    <location>
        <begin position="136"/>
        <end position="234"/>
    </location>
</feature>
<evidence type="ECO:0000256" key="1">
    <source>
        <dbReference type="PROSITE-ProRule" id="PRU00169"/>
    </source>
</evidence>
<keyword evidence="1" id="KW-0597">Phosphoprotein</keyword>
<dbReference type="PROSITE" id="PS50930">
    <property type="entry name" value="HTH_LYTTR"/>
    <property type="match status" value="1"/>
</dbReference>
<gene>
    <name evidence="4" type="ORF">KI659_10850</name>
</gene>
<dbReference type="PANTHER" id="PTHR37299">
    <property type="entry name" value="TRANSCRIPTIONAL REGULATOR-RELATED"/>
    <property type="match status" value="1"/>
</dbReference>
<feature type="modified residue" description="4-aspartylphosphate" evidence="1">
    <location>
        <position position="57"/>
    </location>
</feature>
<evidence type="ECO:0000313" key="4">
    <source>
        <dbReference type="EMBL" id="MBS9524513.1"/>
    </source>
</evidence>
<dbReference type="GO" id="GO:0000156">
    <property type="term" value="F:phosphorelay response regulator activity"/>
    <property type="evidence" value="ECO:0007669"/>
    <property type="project" value="InterPro"/>
</dbReference>
<dbReference type="PROSITE" id="PS50110">
    <property type="entry name" value="RESPONSE_REGULATORY"/>
    <property type="match status" value="1"/>
</dbReference>
<dbReference type="EMBL" id="JAHCMY010000005">
    <property type="protein sequence ID" value="MBS9524513.1"/>
    <property type="molecule type" value="Genomic_DNA"/>
</dbReference>
<dbReference type="Gene3D" id="2.40.50.1020">
    <property type="entry name" value="LytTr DNA-binding domain"/>
    <property type="match status" value="1"/>
</dbReference>
<sequence length="236" mass="27411">MEGKYSCILVDDDRMSLKILEILVAKTTFLEIAGVFDHPMEAFKMLSEKKVDILFLDIEMPEMNGLELLETLIEKPQIIMTTYNNSYAVPAFDYEVADFLLKPIVNYSRFLKAVNKALKNLEHANRKAVNFDNEQIFVKIDSLLMNFNLRDILYIEAFGDYVKIHTNDKMYITHAKLKTVEETLPHNAFSRVHRSFIVRLDKIDNIDLSNLEIAKRVIPISNSYRSNLMDKINLLI</sequence>
<protein>
    <submittedName>
        <fullName evidence="4">Response regulator transcription factor</fullName>
    </submittedName>
</protein>